<organism evidence="2 3">
    <name type="scientific">Salana multivorans</name>
    <dbReference type="NCBI Taxonomy" id="120377"/>
    <lineage>
        <taxon>Bacteria</taxon>
        <taxon>Bacillati</taxon>
        <taxon>Actinomycetota</taxon>
        <taxon>Actinomycetes</taxon>
        <taxon>Micrococcales</taxon>
        <taxon>Beutenbergiaceae</taxon>
        <taxon>Salana</taxon>
    </lineage>
</organism>
<proteinExistence type="predicted"/>
<evidence type="ECO:0000256" key="1">
    <source>
        <dbReference type="SAM" id="MobiDB-lite"/>
    </source>
</evidence>
<evidence type="ECO:0008006" key="4">
    <source>
        <dbReference type="Google" id="ProtNLM"/>
    </source>
</evidence>
<evidence type="ECO:0000313" key="3">
    <source>
        <dbReference type="Proteomes" id="UP000275356"/>
    </source>
</evidence>
<name>A0A3N2D334_9MICO</name>
<sequence>MLAAGWTTTSCGIHLAEAPPAVPTPDAAEIARSGAVEAAERIGAVARAASSSVTDPGLSSVLDQIAAGSATQAETLGGTWTPPPRPTPSSTDPSDPASSSSAPTAATLEDVLVALSEGATTARDGSTTSDPTLGRLLLSVALWRDLAAFELTRAADAAGEGEAVQAVTLSRGGIDDAALQVSTLGSSPELVRGLDGTAFTYEALAARTSDETSRATWVARAAALRRAGDTVAVASGVAGTSNDPRQGFYDVASVLALDETAAVATLEASLAELWVNADAPGALRPTVADAALESYLLALQTGATLAPLDSSAVVLPGLVTPS</sequence>
<comment type="caution">
    <text evidence="2">The sequence shown here is derived from an EMBL/GenBank/DDBJ whole genome shotgun (WGS) entry which is preliminary data.</text>
</comment>
<dbReference type="AlphaFoldDB" id="A0A3N2D334"/>
<dbReference type="EMBL" id="RKHQ01000002">
    <property type="protein sequence ID" value="ROR93914.1"/>
    <property type="molecule type" value="Genomic_DNA"/>
</dbReference>
<feature type="compositionally biased region" description="Low complexity" evidence="1">
    <location>
        <begin position="88"/>
        <end position="103"/>
    </location>
</feature>
<protein>
    <recommendedName>
        <fullName evidence="4">DUF4439 domain-containing protein</fullName>
    </recommendedName>
</protein>
<gene>
    <name evidence="2" type="ORF">EDD28_3343</name>
</gene>
<keyword evidence="3" id="KW-1185">Reference proteome</keyword>
<dbReference type="Proteomes" id="UP000275356">
    <property type="component" value="Unassembled WGS sequence"/>
</dbReference>
<accession>A0A3N2D334</accession>
<feature type="region of interest" description="Disordered" evidence="1">
    <location>
        <begin position="73"/>
        <end position="103"/>
    </location>
</feature>
<evidence type="ECO:0000313" key="2">
    <source>
        <dbReference type="EMBL" id="ROR93914.1"/>
    </source>
</evidence>
<reference evidence="2 3" key="1">
    <citation type="submission" date="2018-11" db="EMBL/GenBank/DDBJ databases">
        <title>Sequencing the genomes of 1000 actinobacteria strains.</title>
        <authorList>
            <person name="Klenk H.-P."/>
        </authorList>
    </citation>
    <scope>NUCLEOTIDE SEQUENCE [LARGE SCALE GENOMIC DNA]</scope>
    <source>
        <strain evidence="2 3">DSM 13521</strain>
    </source>
</reference>